<evidence type="ECO:0000256" key="1">
    <source>
        <dbReference type="SAM" id="Phobius"/>
    </source>
</evidence>
<dbReference type="Proteomes" id="UP000051061">
    <property type="component" value="Unassembled WGS sequence"/>
</dbReference>
<keyword evidence="1" id="KW-1133">Transmembrane helix</keyword>
<evidence type="ECO:0008006" key="4">
    <source>
        <dbReference type="Google" id="ProtNLM"/>
    </source>
</evidence>
<gene>
    <name evidence="2" type="ORF">AN965_06425</name>
</gene>
<keyword evidence="3" id="KW-1185">Reference proteome</keyword>
<sequence length="246" mass="28093">MRISGMSFEKGVFFMTNQTLACSFHDREGVLRSWSKPLNAKTLGYATLLVWRSSSFWFKAICGLVILFIVVPKLLPISWQGFPFYSFFYLLFGTHFFFPRGLKQYHAAEHKVFSARGKVNHQELKKVAQASVLNRGCSTGLVVAYFLSVIICTLLGAGFFSVMTSLMVSSYISLLFVGFYFRFNRHSIFKGVVAVVLPLSYWLQERVTTKTPTQQHLECAIESYMQLGKVAFSKSLYKKRIEEEGE</sequence>
<feature type="transmembrane region" description="Helical" evidence="1">
    <location>
        <begin position="81"/>
        <end position="98"/>
    </location>
</feature>
<keyword evidence="1" id="KW-0812">Transmembrane</keyword>
<evidence type="ECO:0000313" key="2">
    <source>
        <dbReference type="EMBL" id="KQL57953.1"/>
    </source>
</evidence>
<organism evidence="2 3">
    <name type="scientific">Alkalicoccobacillus plakortidis</name>
    <dbReference type="NCBI Taxonomy" id="444060"/>
    <lineage>
        <taxon>Bacteria</taxon>
        <taxon>Bacillati</taxon>
        <taxon>Bacillota</taxon>
        <taxon>Bacilli</taxon>
        <taxon>Bacillales</taxon>
        <taxon>Bacillaceae</taxon>
        <taxon>Alkalicoccobacillus</taxon>
    </lineage>
</organism>
<dbReference type="EMBL" id="LJJD01000014">
    <property type="protein sequence ID" value="KQL57953.1"/>
    <property type="molecule type" value="Genomic_DNA"/>
</dbReference>
<name>A0A9D5I2M9_9BACI</name>
<dbReference type="InterPro" id="IPR010787">
    <property type="entry name" value="DUF1385"/>
</dbReference>
<protein>
    <recommendedName>
        <fullName evidence="4">DUF1385 domain-containing protein</fullName>
    </recommendedName>
</protein>
<comment type="caution">
    <text evidence="2">The sequence shown here is derived from an EMBL/GenBank/DDBJ whole genome shotgun (WGS) entry which is preliminary data.</text>
</comment>
<proteinExistence type="predicted"/>
<dbReference type="Pfam" id="PF07136">
    <property type="entry name" value="DUF1385"/>
    <property type="match status" value="1"/>
</dbReference>
<feature type="transmembrane region" description="Helical" evidence="1">
    <location>
        <begin position="166"/>
        <end position="183"/>
    </location>
</feature>
<accession>A0A9D5I2M9</accession>
<feature type="transmembrane region" description="Helical" evidence="1">
    <location>
        <begin position="141"/>
        <end position="160"/>
    </location>
</feature>
<evidence type="ECO:0000313" key="3">
    <source>
        <dbReference type="Proteomes" id="UP000051061"/>
    </source>
</evidence>
<dbReference type="AlphaFoldDB" id="A0A9D5I2M9"/>
<keyword evidence="1" id="KW-0472">Membrane</keyword>
<feature type="transmembrane region" description="Helical" evidence="1">
    <location>
        <begin position="56"/>
        <end position="75"/>
    </location>
</feature>
<reference evidence="2 3" key="1">
    <citation type="submission" date="2015-09" db="EMBL/GenBank/DDBJ databases">
        <title>Genome sequencing project for genomic taxonomy and phylogenomics of Bacillus-like bacteria.</title>
        <authorList>
            <person name="Liu B."/>
            <person name="Wang J."/>
            <person name="Zhu Y."/>
            <person name="Liu G."/>
            <person name="Chen Q."/>
            <person name="Chen Z."/>
            <person name="Lan J."/>
            <person name="Che J."/>
            <person name="Ge C."/>
            <person name="Shi H."/>
            <person name="Pan Z."/>
            <person name="Liu X."/>
        </authorList>
    </citation>
    <scope>NUCLEOTIDE SEQUENCE [LARGE SCALE GENOMIC DNA]</scope>
    <source>
        <strain evidence="2 3">DSM 19153</strain>
    </source>
</reference>